<dbReference type="EMBL" id="BART01004540">
    <property type="protein sequence ID" value="GAG54471.1"/>
    <property type="molecule type" value="Genomic_DNA"/>
</dbReference>
<protein>
    <submittedName>
        <fullName evidence="1">Uncharacterized protein</fullName>
    </submittedName>
</protein>
<feature type="non-terminal residue" evidence="1">
    <location>
        <position position="74"/>
    </location>
</feature>
<evidence type="ECO:0000313" key="1">
    <source>
        <dbReference type="EMBL" id="GAG54471.1"/>
    </source>
</evidence>
<comment type="caution">
    <text evidence="1">The sequence shown here is derived from an EMBL/GenBank/DDBJ whole genome shotgun (WGS) entry which is preliminary data.</text>
</comment>
<reference evidence="1" key="1">
    <citation type="journal article" date="2014" name="Front. Microbiol.">
        <title>High frequency of phylogenetically diverse reductive dehalogenase-homologous genes in deep subseafloor sedimentary metagenomes.</title>
        <authorList>
            <person name="Kawai M."/>
            <person name="Futagami T."/>
            <person name="Toyoda A."/>
            <person name="Takaki Y."/>
            <person name="Nishi S."/>
            <person name="Hori S."/>
            <person name="Arai W."/>
            <person name="Tsubouchi T."/>
            <person name="Morono Y."/>
            <person name="Uchiyama I."/>
            <person name="Ito T."/>
            <person name="Fujiyama A."/>
            <person name="Inagaki F."/>
            <person name="Takami H."/>
        </authorList>
    </citation>
    <scope>NUCLEOTIDE SEQUENCE</scope>
    <source>
        <strain evidence="1">Expedition CK06-06</strain>
    </source>
</reference>
<proteinExistence type="predicted"/>
<sequence>MDSSGNYVGYAWSDPGGNYTAGCLLTGDYYLRTWNDRGYIDEYYLDAVPGEGDPPPVHVDAPGNTPDINFTLGE</sequence>
<gene>
    <name evidence="1" type="ORF">S01H4_11312</name>
</gene>
<accession>X1A2J3</accession>
<organism evidence="1">
    <name type="scientific">marine sediment metagenome</name>
    <dbReference type="NCBI Taxonomy" id="412755"/>
    <lineage>
        <taxon>unclassified sequences</taxon>
        <taxon>metagenomes</taxon>
        <taxon>ecological metagenomes</taxon>
    </lineage>
</organism>
<name>X1A2J3_9ZZZZ</name>
<dbReference type="AlphaFoldDB" id="X1A2J3"/>
<dbReference type="SUPFAM" id="SSF117074">
    <property type="entry name" value="Hypothetical protein PA1324"/>
    <property type="match status" value="1"/>
</dbReference>